<sequence length="127" mass="14323">MRVVETLRDTVVRLAADSSLLRALVECDSLGQARLRELEEYRAGDRLPPPSVTIRDNVLTATARVDSMAIYLTLKDRYSEAVQVEREVVTQTVEVNRLTGWQRFWVRLGQLLAAAGAGIVAWKLLKR</sequence>
<reference evidence="1 2" key="1">
    <citation type="submission" date="2018-06" db="EMBL/GenBank/DDBJ databases">
        <authorList>
            <consortium name="Pathogen Informatics"/>
            <person name="Doyle S."/>
        </authorList>
    </citation>
    <scope>NUCLEOTIDE SEQUENCE [LARGE SCALE GENOMIC DNA]</scope>
    <source>
        <strain evidence="1 2">NCTC11190</strain>
    </source>
</reference>
<dbReference type="AlphaFoldDB" id="A0A379MSC9"/>
<dbReference type="EMBL" id="UGVL01000001">
    <property type="protein sequence ID" value="SUE33669.1"/>
    <property type="molecule type" value="Genomic_DNA"/>
</dbReference>
<protein>
    <submittedName>
        <fullName evidence="1">Uncharacterized protein</fullName>
    </submittedName>
</protein>
<accession>A0A379MSC9</accession>
<evidence type="ECO:0000313" key="2">
    <source>
        <dbReference type="Proteomes" id="UP000255233"/>
    </source>
</evidence>
<organism evidence="1 2">
    <name type="scientific">Rikenella microfusus</name>
    <dbReference type="NCBI Taxonomy" id="28139"/>
    <lineage>
        <taxon>Bacteria</taxon>
        <taxon>Pseudomonadati</taxon>
        <taxon>Bacteroidota</taxon>
        <taxon>Bacteroidia</taxon>
        <taxon>Bacteroidales</taxon>
        <taxon>Rikenellaceae</taxon>
        <taxon>Rikenella</taxon>
    </lineage>
</organism>
<gene>
    <name evidence="1" type="ORF">NCTC11190_00879</name>
</gene>
<evidence type="ECO:0000313" key="1">
    <source>
        <dbReference type="EMBL" id="SUE33669.1"/>
    </source>
</evidence>
<dbReference type="Proteomes" id="UP000255233">
    <property type="component" value="Unassembled WGS sequence"/>
</dbReference>
<proteinExistence type="predicted"/>
<name>A0A379MSC9_9BACT</name>
<dbReference type="RefSeq" id="WP_147288444.1">
    <property type="nucleotide sequence ID" value="NZ_UGVL01000001.1"/>
</dbReference>
<keyword evidence="2" id="KW-1185">Reference proteome</keyword>
<dbReference type="STRING" id="880526.GCA_000427365_00568"/>